<keyword evidence="5 11" id="KW-0408">Iron</keyword>
<accession>A0A1R4JVR9</accession>
<comment type="function">
    <text evidence="11">Acts as a transcriptional regulator. Probably redox-responsive. The apo- but not holo-form probably binds DNA.</text>
</comment>
<dbReference type="EMBL" id="FUKQ01000035">
    <property type="protein sequence ID" value="SJN36147.1"/>
    <property type="molecule type" value="Genomic_DNA"/>
</dbReference>
<comment type="PTM">
    <text evidence="11">Upon Fe-S cluster removal intramolecular disulfide bonds are formed.</text>
</comment>
<keyword evidence="6 11" id="KW-0411">Iron-sulfur</keyword>
<gene>
    <name evidence="11" type="primary">whiB</name>
    <name evidence="14" type="ORF">FM114_09945</name>
</gene>
<comment type="subcellular location">
    <subcellularLocation>
        <location evidence="1 11">Cytoplasm</location>
    </subcellularLocation>
</comment>
<protein>
    <recommendedName>
        <fullName evidence="11">Transcriptional regulator WhiB</fullName>
    </recommendedName>
</protein>
<evidence type="ECO:0000256" key="9">
    <source>
        <dbReference type="ARBA" id="ARBA00023157"/>
    </source>
</evidence>
<evidence type="ECO:0000256" key="5">
    <source>
        <dbReference type="ARBA" id="ARBA00023004"/>
    </source>
</evidence>
<dbReference type="PROSITE" id="PS51674">
    <property type="entry name" value="4FE4S_WBL"/>
    <property type="match status" value="1"/>
</dbReference>
<keyword evidence="8 11" id="KW-0238">DNA-binding</keyword>
<keyword evidence="10 11" id="KW-0804">Transcription</keyword>
<evidence type="ECO:0000259" key="13">
    <source>
        <dbReference type="PROSITE" id="PS51674"/>
    </source>
</evidence>
<evidence type="ECO:0000256" key="12">
    <source>
        <dbReference type="SAM" id="MobiDB-lite"/>
    </source>
</evidence>
<dbReference type="STRING" id="1255658.FM114_09945"/>
<dbReference type="PANTHER" id="PTHR38839">
    <property type="entry name" value="TRANSCRIPTIONAL REGULATOR WHID-RELATED"/>
    <property type="match status" value="1"/>
</dbReference>
<feature type="compositionally biased region" description="Basic residues" evidence="12">
    <location>
        <begin position="86"/>
        <end position="99"/>
    </location>
</feature>
<evidence type="ECO:0000256" key="3">
    <source>
        <dbReference type="ARBA" id="ARBA00022485"/>
    </source>
</evidence>
<dbReference type="GO" id="GO:0005737">
    <property type="term" value="C:cytoplasm"/>
    <property type="evidence" value="ECO:0007669"/>
    <property type="project" value="UniProtKB-SubCell"/>
</dbReference>
<keyword evidence="11" id="KW-0963">Cytoplasm</keyword>
<dbReference type="InterPro" id="IPR000637">
    <property type="entry name" value="HMGI/Y_DNA-bd_CS"/>
</dbReference>
<dbReference type="PROSITE" id="PS00354">
    <property type="entry name" value="HMGI_Y"/>
    <property type="match status" value="1"/>
</dbReference>
<dbReference type="GO" id="GO:0047134">
    <property type="term" value="F:protein-disulfide reductase [NAD(P)H] activity"/>
    <property type="evidence" value="ECO:0007669"/>
    <property type="project" value="TreeGrafter"/>
</dbReference>
<comment type="cofactor">
    <cofactor evidence="11">
        <name>[4Fe-4S] cluster</name>
        <dbReference type="ChEBI" id="CHEBI:49883"/>
    </cofactor>
    <text evidence="11">Binds 1 [4Fe-4S] cluster per subunit. Following nitrosylation of the [4Fe-4S] cluster binds 1 [4Fe-8(NO)] cluster per subunit.</text>
</comment>
<sequence>MSSTLLARLDECFGDAADEMLAPTSPAACADAEPTQFFSDDMVVVERAKAICATCPVREQCLAGALERAEPHGVWGGELFDAGRVIARKRPRGRPRKHPRPQDVERAA</sequence>
<dbReference type="GO" id="GO:0003677">
    <property type="term" value="F:DNA binding"/>
    <property type="evidence" value="ECO:0007669"/>
    <property type="project" value="UniProtKB-UniRule"/>
</dbReference>
<evidence type="ECO:0000256" key="1">
    <source>
        <dbReference type="ARBA" id="ARBA00004496"/>
    </source>
</evidence>
<organism evidence="14 15">
    <name type="scientific">Luteococcus japonicus LSP_Lj1</name>
    <dbReference type="NCBI Taxonomy" id="1255658"/>
    <lineage>
        <taxon>Bacteria</taxon>
        <taxon>Bacillati</taxon>
        <taxon>Actinomycetota</taxon>
        <taxon>Actinomycetes</taxon>
        <taxon>Propionibacteriales</taxon>
        <taxon>Propionibacteriaceae</taxon>
        <taxon>Luteococcus</taxon>
    </lineage>
</organism>
<evidence type="ECO:0000256" key="11">
    <source>
        <dbReference type="HAMAP-Rule" id="MF_01479"/>
    </source>
</evidence>
<dbReference type="HAMAP" id="MF_01479">
    <property type="entry name" value="WhiB"/>
    <property type="match status" value="1"/>
</dbReference>
<evidence type="ECO:0000256" key="4">
    <source>
        <dbReference type="ARBA" id="ARBA00022723"/>
    </source>
</evidence>
<keyword evidence="9 11" id="KW-1015">Disulfide bond</keyword>
<evidence type="ECO:0000313" key="14">
    <source>
        <dbReference type="EMBL" id="SJN36147.1"/>
    </source>
</evidence>
<evidence type="ECO:0000313" key="15">
    <source>
        <dbReference type="Proteomes" id="UP000188342"/>
    </source>
</evidence>
<feature type="binding site" evidence="11">
    <location>
        <position position="52"/>
    </location>
    <ligand>
        <name>[4Fe-4S] cluster</name>
        <dbReference type="ChEBI" id="CHEBI:49883"/>
    </ligand>
</feature>
<evidence type="ECO:0000256" key="2">
    <source>
        <dbReference type="ARBA" id="ARBA00006597"/>
    </source>
</evidence>
<dbReference type="PANTHER" id="PTHR38839:SF2">
    <property type="entry name" value="TRANSCRIPTIONAL REGULATOR WHIB7-RELATED"/>
    <property type="match status" value="1"/>
</dbReference>
<keyword evidence="7 11" id="KW-0805">Transcription regulation</keyword>
<dbReference type="GO" id="GO:0045454">
    <property type="term" value="P:cell redox homeostasis"/>
    <property type="evidence" value="ECO:0007669"/>
    <property type="project" value="TreeGrafter"/>
</dbReference>
<dbReference type="Pfam" id="PF02467">
    <property type="entry name" value="Whib"/>
    <property type="match status" value="1"/>
</dbReference>
<comment type="PTM">
    <text evidence="11">The Fe-S cluster can be nitrosylated by nitric oxide (NO).</text>
</comment>
<feature type="binding site" evidence="11">
    <location>
        <position position="61"/>
    </location>
    <ligand>
        <name>[4Fe-4S] cluster</name>
        <dbReference type="ChEBI" id="CHEBI:49883"/>
    </ligand>
</feature>
<dbReference type="InterPro" id="IPR034768">
    <property type="entry name" value="4FE4S_WBL"/>
</dbReference>
<name>A0A1R4JVR9_9ACTN</name>
<feature type="binding site" evidence="11">
    <location>
        <position position="29"/>
    </location>
    <ligand>
        <name>[4Fe-4S] cluster</name>
        <dbReference type="ChEBI" id="CHEBI:49883"/>
    </ligand>
</feature>
<evidence type="ECO:0000256" key="7">
    <source>
        <dbReference type="ARBA" id="ARBA00023015"/>
    </source>
</evidence>
<evidence type="ECO:0000256" key="8">
    <source>
        <dbReference type="ARBA" id="ARBA00023125"/>
    </source>
</evidence>
<comment type="similarity">
    <text evidence="2 11">Belongs to the WhiB family.</text>
</comment>
<keyword evidence="3 11" id="KW-0004">4Fe-4S</keyword>
<keyword evidence="4 11" id="KW-0479">Metal-binding</keyword>
<evidence type="ECO:0000256" key="10">
    <source>
        <dbReference type="ARBA" id="ARBA00023163"/>
    </source>
</evidence>
<feature type="binding site" evidence="11">
    <location>
        <position position="55"/>
    </location>
    <ligand>
        <name>[4Fe-4S] cluster</name>
        <dbReference type="ChEBI" id="CHEBI:49883"/>
    </ligand>
</feature>
<dbReference type="GO" id="GO:0045892">
    <property type="term" value="P:negative regulation of DNA-templated transcription"/>
    <property type="evidence" value="ECO:0007669"/>
    <property type="project" value="TreeGrafter"/>
</dbReference>
<evidence type="ECO:0000256" key="6">
    <source>
        <dbReference type="ARBA" id="ARBA00023014"/>
    </source>
</evidence>
<dbReference type="RefSeq" id="WP_370597002.1">
    <property type="nucleotide sequence ID" value="NZ_FUKQ01000035.1"/>
</dbReference>
<keyword evidence="15" id="KW-1185">Reference proteome</keyword>
<dbReference type="Proteomes" id="UP000188342">
    <property type="component" value="Unassembled WGS sequence"/>
</dbReference>
<dbReference type="GO" id="GO:0051539">
    <property type="term" value="F:4 iron, 4 sulfur cluster binding"/>
    <property type="evidence" value="ECO:0007669"/>
    <property type="project" value="UniProtKB-UniRule"/>
</dbReference>
<feature type="region of interest" description="Disordered" evidence="12">
    <location>
        <begin position="86"/>
        <end position="108"/>
    </location>
</feature>
<dbReference type="GO" id="GO:0035731">
    <property type="term" value="F:dinitrosyl-iron complex binding"/>
    <property type="evidence" value="ECO:0007669"/>
    <property type="project" value="UniProtKB-UniRule"/>
</dbReference>
<proteinExistence type="inferred from homology"/>
<feature type="domain" description="4Fe-4S Wbl-type" evidence="13">
    <location>
        <begin position="28"/>
        <end position="85"/>
    </location>
</feature>
<dbReference type="AlphaFoldDB" id="A0A1R4JVR9"/>
<dbReference type="GO" id="GO:0046872">
    <property type="term" value="F:metal ion binding"/>
    <property type="evidence" value="ECO:0007669"/>
    <property type="project" value="UniProtKB-KW"/>
</dbReference>
<reference evidence="14 15" key="1">
    <citation type="submission" date="2017-02" db="EMBL/GenBank/DDBJ databases">
        <authorList>
            <person name="Peterson S.W."/>
        </authorList>
    </citation>
    <scope>NUCLEOTIDE SEQUENCE [LARGE SCALE GENOMIC DNA]</scope>
    <source>
        <strain evidence="14 15">LSP_Lj1</strain>
    </source>
</reference>
<dbReference type="InterPro" id="IPR003482">
    <property type="entry name" value="Whib"/>
</dbReference>